<keyword evidence="6" id="KW-0238">DNA-binding</keyword>
<dbReference type="GO" id="GO:0007140">
    <property type="term" value="P:male meiotic nuclear division"/>
    <property type="evidence" value="ECO:0007669"/>
    <property type="project" value="TreeGrafter"/>
</dbReference>
<evidence type="ECO:0000256" key="1">
    <source>
        <dbReference type="ARBA" id="ARBA00004123"/>
    </source>
</evidence>
<dbReference type="EMBL" id="LNIX01000001">
    <property type="protein sequence ID" value="OXA62758.1"/>
    <property type="molecule type" value="Genomic_DNA"/>
</dbReference>
<evidence type="ECO:0000256" key="5">
    <source>
        <dbReference type="ARBA" id="ARBA00022782"/>
    </source>
</evidence>
<evidence type="ECO:0000259" key="10">
    <source>
        <dbReference type="Pfam" id="PF13017"/>
    </source>
</evidence>
<evidence type="ECO:0000313" key="12">
    <source>
        <dbReference type="Proteomes" id="UP000198287"/>
    </source>
</evidence>
<dbReference type="GO" id="GO:0007283">
    <property type="term" value="P:spermatogenesis"/>
    <property type="evidence" value="ECO:0007669"/>
    <property type="project" value="TreeGrafter"/>
</dbReference>
<evidence type="ECO:0000256" key="9">
    <source>
        <dbReference type="SAM" id="MobiDB-lite"/>
    </source>
</evidence>
<evidence type="ECO:0000313" key="11">
    <source>
        <dbReference type="EMBL" id="OXA62758.1"/>
    </source>
</evidence>
<dbReference type="GO" id="GO:0060964">
    <property type="term" value="P:regulation of miRNA-mediated gene silencing"/>
    <property type="evidence" value="ECO:0007669"/>
    <property type="project" value="InterPro"/>
</dbReference>
<gene>
    <name evidence="11" type="ORF">Fcan01_01373</name>
</gene>
<dbReference type="GO" id="GO:0045892">
    <property type="term" value="P:negative regulation of DNA-templated transcription"/>
    <property type="evidence" value="ECO:0007669"/>
    <property type="project" value="TreeGrafter"/>
</dbReference>
<dbReference type="GO" id="GO:0030154">
    <property type="term" value="P:cell differentiation"/>
    <property type="evidence" value="ECO:0007669"/>
    <property type="project" value="UniProtKB-KW"/>
</dbReference>
<keyword evidence="7" id="KW-0943">RNA-mediated gene silencing</keyword>
<dbReference type="GO" id="GO:0005634">
    <property type="term" value="C:nucleus"/>
    <property type="evidence" value="ECO:0007669"/>
    <property type="project" value="UniProtKB-SubCell"/>
</dbReference>
<dbReference type="GO" id="GO:0043186">
    <property type="term" value="C:P granule"/>
    <property type="evidence" value="ECO:0007669"/>
    <property type="project" value="TreeGrafter"/>
</dbReference>
<dbReference type="OrthoDB" id="24555at2759"/>
<dbReference type="AlphaFoldDB" id="A0A226EZY3"/>
<feature type="region of interest" description="Disordered" evidence="9">
    <location>
        <begin position="32"/>
        <end position="51"/>
    </location>
</feature>
<comment type="subcellular location">
    <subcellularLocation>
        <location evidence="2">Cytoplasm</location>
    </subcellularLocation>
    <subcellularLocation>
        <location evidence="1">Nucleus</location>
    </subcellularLocation>
</comment>
<evidence type="ECO:0000256" key="3">
    <source>
        <dbReference type="ARBA" id="ARBA00007057"/>
    </source>
</evidence>
<keyword evidence="5" id="KW-0221">Differentiation</keyword>
<dbReference type="PANTHER" id="PTHR21358:SF4">
    <property type="entry name" value="PROTEIN MAELSTROM HOMOLOG"/>
    <property type="match status" value="1"/>
</dbReference>
<sequence>MAGFKNHADDVAKELTRWEDLFRSIKFDDESPLQKVSPKKPLTPSQKKEFDNHEKTKGMIATYLAYAASGYFMDKRFVVAHFNYFCPDGFTTTSNYIPCECALQVFSLTEGLLPLEKVLNFDICGLIDPSPDAVPIGMRSEAIQAADGLKIPHIGQAVAERDASSELADCTIWTPSLAYQAIRIIIEKYAPRVTGEEKWVFVASDNVFYAERCLRYLQTKVSGDNNSATYTDDCPVRFAPLSLLALELKKLCLHVGGSKIPNFKNEENAAELLLHEQYAYNPKVACRWHSKADHMDVMHLCSNNIVKRMIYNLVGYIRITQGLPVFPPLFKPADSEVDVVDWETVVALERNIVKDQVKADKIQQSKYRYPQVLRSQINAPATEVFNEVNEVAEEDRDTSEEYVWNNDPSDEEC</sequence>
<proteinExistence type="inferred from homology"/>
<protein>
    <submittedName>
        <fullName evidence="11">Protein maelstrom 1</fullName>
    </submittedName>
</protein>
<evidence type="ECO:0000256" key="8">
    <source>
        <dbReference type="ARBA" id="ARBA00023242"/>
    </source>
</evidence>
<keyword evidence="4" id="KW-0963">Cytoplasm</keyword>
<dbReference type="GO" id="GO:0034587">
    <property type="term" value="P:piRNA processing"/>
    <property type="evidence" value="ECO:0007669"/>
    <property type="project" value="TreeGrafter"/>
</dbReference>
<reference evidence="11 12" key="1">
    <citation type="submission" date="2015-12" db="EMBL/GenBank/DDBJ databases">
        <title>The genome of Folsomia candida.</title>
        <authorList>
            <person name="Faddeeva A."/>
            <person name="Derks M.F."/>
            <person name="Anvar Y."/>
            <person name="Smit S."/>
            <person name="Van Straalen N."/>
            <person name="Roelofs D."/>
        </authorList>
    </citation>
    <scope>NUCLEOTIDE SEQUENCE [LARGE SCALE GENOMIC DNA]</scope>
    <source>
        <strain evidence="11 12">VU population</strain>
        <tissue evidence="11">Whole body</tissue>
    </source>
</reference>
<dbReference type="GO" id="GO:0043565">
    <property type="term" value="F:sequence-specific DNA binding"/>
    <property type="evidence" value="ECO:0007669"/>
    <property type="project" value="TreeGrafter"/>
</dbReference>
<feature type="domain" description="Maelstrom" evidence="10">
    <location>
        <begin position="92"/>
        <end position="333"/>
    </location>
</feature>
<evidence type="ECO:0000256" key="7">
    <source>
        <dbReference type="ARBA" id="ARBA00023158"/>
    </source>
</evidence>
<dbReference type="InterPro" id="IPR039259">
    <property type="entry name" value="Protein_maelstrom"/>
</dbReference>
<dbReference type="PANTHER" id="PTHR21358">
    <property type="entry name" value="PROTEIN MAELSTROM HOMOLOG"/>
    <property type="match status" value="1"/>
</dbReference>
<dbReference type="InterPro" id="IPR024970">
    <property type="entry name" value="Maelstrom"/>
</dbReference>
<dbReference type="Pfam" id="PF13017">
    <property type="entry name" value="Maelstrom"/>
    <property type="match status" value="1"/>
</dbReference>
<organism evidence="11 12">
    <name type="scientific">Folsomia candida</name>
    <name type="common">Springtail</name>
    <dbReference type="NCBI Taxonomy" id="158441"/>
    <lineage>
        <taxon>Eukaryota</taxon>
        <taxon>Metazoa</taxon>
        <taxon>Ecdysozoa</taxon>
        <taxon>Arthropoda</taxon>
        <taxon>Hexapoda</taxon>
        <taxon>Collembola</taxon>
        <taxon>Entomobryomorpha</taxon>
        <taxon>Isotomoidea</taxon>
        <taxon>Isotomidae</taxon>
        <taxon>Proisotominae</taxon>
        <taxon>Folsomia</taxon>
    </lineage>
</organism>
<evidence type="ECO:0000256" key="4">
    <source>
        <dbReference type="ARBA" id="ARBA00022490"/>
    </source>
</evidence>
<comment type="caution">
    <text evidence="11">The sequence shown here is derived from an EMBL/GenBank/DDBJ whole genome shotgun (WGS) entry which is preliminary data.</text>
</comment>
<evidence type="ECO:0000256" key="2">
    <source>
        <dbReference type="ARBA" id="ARBA00004496"/>
    </source>
</evidence>
<evidence type="ECO:0000256" key="6">
    <source>
        <dbReference type="ARBA" id="ARBA00023125"/>
    </source>
</evidence>
<accession>A0A226EZY3</accession>
<keyword evidence="8" id="KW-0539">Nucleus</keyword>
<name>A0A226EZY3_FOLCA</name>
<comment type="similarity">
    <text evidence="3">Belongs to the maelstrom family.</text>
</comment>
<keyword evidence="12" id="KW-1185">Reference proteome</keyword>
<feature type="region of interest" description="Disordered" evidence="9">
    <location>
        <begin position="389"/>
        <end position="413"/>
    </location>
</feature>
<feature type="compositionally biased region" description="Acidic residues" evidence="9">
    <location>
        <begin position="390"/>
        <end position="400"/>
    </location>
</feature>
<dbReference type="Proteomes" id="UP000198287">
    <property type="component" value="Unassembled WGS sequence"/>
</dbReference>